<dbReference type="EMBL" id="JAIWYP010000014">
    <property type="protein sequence ID" value="KAH3711465.1"/>
    <property type="molecule type" value="Genomic_DNA"/>
</dbReference>
<keyword evidence="2" id="KW-1185">Reference proteome</keyword>
<evidence type="ECO:0000313" key="1">
    <source>
        <dbReference type="EMBL" id="KAH3711465.1"/>
    </source>
</evidence>
<proteinExistence type="predicted"/>
<organism evidence="1 2">
    <name type="scientific">Dreissena polymorpha</name>
    <name type="common">Zebra mussel</name>
    <name type="synonym">Mytilus polymorpha</name>
    <dbReference type="NCBI Taxonomy" id="45954"/>
    <lineage>
        <taxon>Eukaryota</taxon>
        <taxon>Metazoa</taxon>
        <taxon>Spiralia</taxon>
        <taxon>Lophotrochozoa</taxon>
        <taxon>Mollusca</taxon>
        <taxon>Bivalvia</taxon>
        <taxon>Autobranchia</taxon>
        <taxon>Heteroconchia</taxon>
        <taxon>Euheterodonta</taxon>
        <taxon>Imparidentia</taxon>
        <taxon>Neoheterodontei</taxon>
        <taxon>Myida</taxon>
        <taxon>Dreissenoidea</taxon>
        <taxon>Dreissenidae</taxon>
        <taxon>Dreissena</taxon>
    </lineage>
</organism>
<name>A0A9D3Z202_DREPO</name>
<reference evidence="1" key="2">
    <citation type="submission" date="2020-11" db="EMBL/GenBank/DDBJ databases">
        <authorList>
            <person name="McCartney M.A."/>
            <person name="Auch B."/>
            <person name="Kono T."/>
            <person name="Mallez S."/>
            <person name="Becker A."/>
            <person name="Gohl D.M."/>
            <person name="Silverstein K.A.T."/>
            <person name="Koren S."/>
            <person name="Bechman K.B."/>
            <person name="Herman A."/>
            <person name="Abrahante J.E."/>
            <person name="Garbe J."/>
        </authorList>
    </citation>
    <scope>NUCLEOTIDE SEQUENCE</scope>
    <source>
        <strain evidence="1">Duluth1</strain>
        <tissue evidence="1">Whole animal</tissue>
    </source>
</reference>
<reference evidence="1" key="1">
    <citation type="journal article" date="2019" name="bioRxiv">
        <title>The Genome of the Zebra Mussel, Dreissena polymorpha: A Resource for Invasive Species Research.</title>
        <authorList>
            <person name="McCartney M.A."/>
            <person name="Auch B."/>
            <person name="Kono T."/>
            <person name="Mallez S."/>
            <person name="Zhang Y."/>
            <person name="Obille A."/>
            <person name="Becker A."/>
            <person name="Abrahante J.E."/>
            <person name="Garbe J."/>
            <person name="Badalamenti J.P."/>
            <person name="Herman A."/>
            <person name="Mangelson H."/>
            <person name="Liachko I."/>
            <person name="Sullivan S."/>
            <person name="Sone E.D."/>
            <person name="Koren S."/>
            <person name="Silverstein K.A.T."/>
            <person name="Beckman K.B."/>
            <person name="Gohl D.M."/>
        </authorList>
    </citation>
    <scope>NUCLEOTIDE SEQUENCE</scope>
    <source>
        <strain evidence="1">Duluth1</strain>
        <tissue evidence="1">Whole animal</tissue>
    </source>
</reference>
<gene>
    <name evidence="1" type="ORF">DPMN_071134</name>
</gene>
<sequence length="109" mass="12432">MGTPILRKGDLTVPANYCNPDLSLLPNHGAYRQRLGHKHLEHHVILTDSQHRNRERRTCESQFLLTLRVIALDLNDGDQINAVLLDGKSFRQVTSQATRHQAGPLWDPY</sequence>
<dbReference type="Proteomes" id="UP000828390">
    <property type="component" value="Unassembled WGS sequence"/>
</dbReference>
<protein>
    <submittedName>
        <fullName evidence="1">Uncharacterized protein</fullName>
    </submittedName>
</protein>
<comment type="caution">
    <text evidence="1">The sequence shown here is derived from an EMBL/GenBank/DDBJ whole genome shotgun (WGS) entry which is preliminary data.</text>
</comment>
<accession>A0A9D3Z202</accession>
<evidence type="ECO:0000313" key="2">
    <source>
        <dbReference type="Proteomes" id="UP000828390"/>
    </source>
</evidence>
<dbReference type="AlphaFoldDB" id="A0A9D3Z202"/>